<dbReference type="InterPro" id="IPR047676">
    <property type="entry name" value="FxLYD_dom"/>
</dbReference>
<sequence>MILECPECSTRYLVPDSAIGAEGRTVRCANCRHSWFQDPPPPEPAPPPPVVEPAPVFDPAQPVATVEPERPAFLEPAAIPPVRPAAAPESVLPAPDYDAFAPRPPFRPRRNTSKRWTVIAVLAGLLMIAGVAAIVFLGAPGLLARIGLPIGAQESPLRLKDNPIERRGLENGSELFAVSGQVSNPSSERQRVPDIRAELRDAQGRIVYSWTITPQQRTLNPGGTIDFNSAKLDVPTNSKRLELSFAGEAAN</sequence>
<evidence type="ECO:0000313" key="4">
    <source>
        <dbReference type="EMBL" id="AIT07420.1"/>
    </source>
</evidence>
<dbReference type="AlphaFoldDB" id="A0A097EIL9"/>
<evidence type="ECO:0000313" key="5">
    <source>
        <dbReference type="Proteomes" id="UP000033200"/>
    </source>
</evidence>
<evidence type="ECO:0000256" key="2">
    <source>
        <dbReference type="SAM" id="Phobius"/>
    </source>
</evidence>
<dbReference type="STRING" id="1549858.MC45_14725"/>
<accession>A0A097EIL9</accession>
<dbReference type="InterPro" id="IPR011723">
    <property type="entry name" value="Znf/thioredoxin_put"/>
</dbReference>
<organism evidence="4 5">
    <name type="scientific">Sphingomonas taxi</name>
    <dbReference type="NCBI Taxonomy" id="1549858"/>
    <lineage>
        <taxon>Bacteria</taxon>
        <taxon>Pseudomonadati</taxon>
        <taxon>Pseudomonadota</taxon>
        <taxon>Alphaproteobacteria</taxon>
        <taxon>Sphingomonadales</taxon>
        <taxon>Sphingomonadaceae</taxon>
        <taxon>Sphingomonas</taxon>
    </lineage>
</organism>
<keyword evidence="5" id="KW-1185">Reference proteome</keyword>
<dbReference type="NCBIfam" id="NF038353">
    <property type="entry name" value="FxLYD_dom"/>
    <property type="match status" value="1"/>
</dbReference>
<keyword evidence="2" id="KW-0812">Transmembrane</keyword>
<keyword evidence="2" id="KW-0472">Membrane</keyword>
<evidence type="ECO:0000256" key="1">
    <source>
        <dbReference type="SAM" id="MobiDB-lite"/>
    </source>
</evidence>
<name>A0A097EIL9_9SPHN</name>
<evidence type="ECO:0000259" key="3">
    <source>
        <dbReference type="Pfam" id="PF13717"/>
    </source>
</evidence>
<dbReference type="NCBIfam" id="TIGR02098">
    <property type="entry name" value="MJ0042_CXXC"/>
    <property type="match status" value="1"/>
</dbReference>
<proteinExistence type="predicted"/>
<dbReference type="Pfam" id="PF13717">
    <property type="entry name" value="Zn_ribbon_4"/>
    <property type="match status" value="1"/>
</dbReference>
<reference evidence="4 5" key="1">
    <citation type="submission" date="2014-09" db="EMBL/GenBank/DDBJ databases">
        <title>Using Illumina technology Improving SMRT sequencing Genome Assembly by RASTools.</title>
        <authorList>
            <person name="Zhou Y."/>
            <person name="Ma T."/>
            <person name="Liu T."/>
        </authorList>
    </citation>
    <scope>NUCLEOTIDE SEQUENCE [LARGE SCALE GENOMIC DNA]</scope>
    <source>
        <strain evidence="4 5">ATCC 55669</strain>
    </source>
</reference>
<dbReference type="Proteomes" id="UP000033200">
    <property type="component" value="Chromosome"/>
</dbReference>
<feature type="domain" description="Zinc finger/thioredoxin putative" evidence="3">
    <location>
        <begin position="1"/>
        <end position="36"/>
    </location>
</feature>
<keyword evidence="2" id="KW-1133">Transmembrane helix</keyword>
<feature type="transmembrane region" description="Helical" evidence="2">
    <location>
        <begin position="116"/>
        <end position="139"/>
    </location>
</feature>
<protein>
    <recommendedName>
        <fullName evidence="3">Zinc finger/thioredoxin putative domain-containing protein</fullName>
    </recommendedName>
</protein>
<dbReference type="EMBL" id="CP009571">
    <property type="protein sequence ID" value="AIT07420.1"/>
    <property type="molecule type" value="Genomic_DNA"/>
</dbReference>
<dbReference type="KEGG" id="stax:MC45_14725"/>
<dbReference type="eggNOG" id="ENOG5032ZVA">
    <property type="taxonomic scope" value="Bacteria"/>
</dbReference>
<gene>
    <name evidence="4" type="ORF">MC45_14725</name>
</gene>
<feature type="compositionally biased region" description="Pro residues" evidence="1">
    <location>
        <begin position="38"/>
        <end position="52"/>
    </location>
</feature>
<dbReference type="HOGENOM" id="CLU_079564_1_0_5"/>
<feature type="region of interest" description="Disordered" evidence="1">
    <location>
        <begin position="37"/>
        <end position="57"/>
    </location>
</feature>
<dbReference type="RefSeq" id="WP_038664722.1">
    <property type="nucleotide sequence ID" value="NZ_CP009571.1"/>
</dbReference>